<dbReference type="PANTHER" id="PTHR36844">
    <property type="entry name" value="PROTEASE PRSW"/>
    <property type="match status" value="1"/>
</dbReference>
<feature type="transmembrane region" description="Helical" evidence="1">
    <location>
        <begin position="175"/>
        <end position="200"/>
    </location>
</feature>
<feature type="transmembrane region" description="Helical" evidence="1">
    <location>
        <begin position="7"/>
        <end position="25"/>
    </location>
</feature>
<name>A0A0F6QU90_9CORY</name>
<keyword evidence="1" id="KW-1133">Transmembrane helix</keyword>
<feature type="transmembrane region" description="Helical" evidence="1">
    <location>
        <begin position="134"/>
        <end position="155"/>
    </location>
</feature>
<keyword evidence="1" id="KW-0812">Transmembrane</keyword>
<sequence>MNTFLRVFLYIFLAIGGVITASSLLSPLMILSVPLTLLCLAIGTIYVAVVLVLLKLSPLWAKPAPLWVTASLLWGGGMSMLLVMPSSLGVSELASAYGPDALVMSWAGGYPEEIAKAFGIFFILLCFRQFNRPWHGLLVGIVVGLGFEINENILYATMGGPTHPTSDLLGMLTTWGARLLAGPLLHAIFSGLAGWGIGWALYAANWSAAKRIAAAAGWTFVAFLLHFAWNFMPTSDVAYLIQIAVLSLTIYPLFIWVMYRAWTMANNDRSYSYSPGAVSVLSRP</sequence>
<dbReference type="EMBL" id="CP011311">
    <property type="protein sequence ID" value="AKE38092.1"/>
    <property type="molecule type" value="Genomic_DNA"/>
</dbReference>
<feature type="transmembrane region" description="Helical" evidence="1">
    <location>
        <begin position="31"/>
        <end position="54"/>
    </location>
</feature>
<dbReference type="InterPro" id="IPR026898">
    <property type="entry name" value="PrsW"/>
</dbReference>
<feature type="transmembrane region" description="Helical" evidence="1">
    <location>
        <begin position="237"/>
        <end position="259"/>
    </location>
</feature>
<protein>
    <submittedName>
        <fullName evidence="2">Putative membrane protein</fullName>
    </submittedName>
</protein>
<evidence type="ECO:0000313" key="2">
    <source>
        <dbReference type="EMBL" id="AKE38092.1"/>
    </source>
</evidence>
<dbReference type="Pfam" id="PF13367">
    <property type="entry name" value="PrsW-protease"/>
    <property type="match status" value="1"/>
</dbReference>
<keyword evidence="3" id="KW-1185">Reference proteome</keyword>
<dbReference type="PATRIC" id="fig|161896.4.peg.99"/>
<feature type="transmembrane region" description="Helical" evidence="1">
    <location>
        <begin position="108"/>
        <end position="127"/>
    </location>
</feature>
<dbReference type="AlphaFoldDB" id="A0A0F6QU90"/>
<evidence type="ECO:0000256" key="1">
    <source>
        <dbReference type="SAM" id="Phobius"/>
    </source>
</evidence>
<feature type="transmembrane region" description="Helical" evidence="1">
    <location>
        <begin position="66"/>
        <end position="88"/>
    </location>
</feature>
<dbReference type="RefSeq" id="WP_035106040.1">
    <property type="nucleotide sequence ID" value="NZ_CP011311.1"/>
</dbReference>
<dbReference type="GO" id="GO:0008233">
    <property type="term" value="F:peptidase activity"/>
    <property type="evidence" value="ECO:0007669"/>
    <property type="project" value="InterPro"/>
</dbReference>
<dbReference type="OrthoDB" id="9785431at2"/>
<dbReference type="KEGG" id="ccj:UL81_00495"/>
<keyword evidence="1" id="KW-0472">Membrane</keyword>
<dbReference type="Proteomes" id="UP000033566">
    <property type="component" value="Chromosome"/>
</dbReference>
<dbReference type="PANTHER" id="PTHR36844:SF1">
    <property type="entry name" value="PROTEASE PRSW"/>
    <property type="match status" value="1"/>
</dbReference>
<feature type="transmembrane region" description="Helical" evidence="1">
    <location>
        <begin position="212"/>
        <end position="231"/>
    </location>
</feature>
<evidence type="ECO:0000313" key="3">
    <source>
        <dbReference type="Proteomes" id="UP000033566"/>
    </source>
</evidence>
<dbReference type="HOGENOM" id="CLU_062185_0_0_11"/>
<proteinExistence type="predicted"/>
<gene>
    <name evidence="2" type="ORF">UL81_00495</name>
</gene>
<organism evidence="2 3">
    <name type="scientific">Corynebacterium camporealensis</name>
    <dbReference type="NCBI Taxonomy" id="161896"/>
    <lineage>
        <taxon>Bacteria</taxon>
        <taxon>Bacillati</taxon>
        <taxon>Actinomycetota</taxon>
        <taxon>Actinomycetes</taxon>
        <taxon>Mycobacteriales</taxon>
        <taxon>Corynebacteriaceae</taxon>
        <taxon>Corynebacterium</taxon>
    </lineage>
</organism>
<reference evidence="2 3" key="1">
    <citation type="journal article" date="2015" name="Genome Announc.">
        <title>Complete Genome Sequence of Corynebacterium camporealensis DSM 44610, Isolated from the Milk of a Manchega Sheep with Subclinical Mastitis.</title>
        <authorList>
            <person name="Ruckert C."/>
            <person name="Albersmeier A."/>
            <person name="Winkler A."/>
            <person name="Tauch A."/>
        </authorList>
    </citation>
    <scope>NUCLEOTIDE SEQUENCE [LARGE SCALE GENOMIC DNA]</scope>
    <source>
        <strain evidence="2 3">DSM 44610</strain>
    </source>
</reference>
<accession>A0A0F6QU90</accession>